<dbReference type="EMBL" id="CARXXK010000002">
    <property type="protein sequence ID" value="CAI6353042.1"/>
    <property type="molecule type" value="Genomic_DNA"/>
</dbReference>
<reference evidence="1 2" key="1">
    <citation type="submission" date="2023-01" db="EMBL/GenBank/DDBJ databases">
        <authorList>
            <person name="Whitehead M."/>
        </authorList>
    </citation>
    <scope>NUCLEOTIDE SEQUENCE [LARGE SCALE GENOMIC DNA]</scope>
</reference>
<protein>
    <recommendedName>
        <fullName evidence="3">Transposase</fullName>
    </recommendedName>
</protein>
<evidence type="ECO:0008006" key="3">
    <source>
        <dbReference type="Google" id="ProtNLM"/>
    </source>
</evidence>
<keyword evidence="2" id="KW-1185">Reference proteome</keyword>
<dbReference type="AlphaFoldDB" id="A0AAV0WBA1"/>
<organism evidence="1 2">
    <name type="scientific">Macrosiphum euphorbiae</name>
    <name type="common">potato aphid</name>
    <dbReference type="NCBI Taxonomy" id="13131"/>
    <lineage>
        <taxon>Eukaryota</taxon>
        <taxon>Metazoa</taxon>
        <taxon>Ecdysozoa</taxon>
        <taxon>Arthropoda</taxon>
        <taxon>Hexapoda</taxon>
        <taxon>Insecta</taxon>
        <taxon>Pterygota</taxon>
        <taxon>Neoptera</taxon>
        <taxon>Paraneoptera</taxon>
        <taxon>Hemiptera</taxon>
        <taxon>Sternorrhyncha</taxon>
        <taxon>Aphidomorpha</taxon>
        <taxon>Aphidoidea</taxon>
        <taxon>Aphididae</taxon>
        <taxon>Macrosiphini</taxon>
        <taxon>Macrosiphum</taxon>
    </lineage>
</organism>
<gene>
    <name evidence="1" type="ORF">MEUPH1_LOCUS9212</name>
</gene>
<proteinExistence type="predicted"/>
<evidence type="ECO:0000313" key="1">
    <source>
        <dbReference type="EMBL" id="CAI6353042.1"/>
    </source>
</evidence>
<accession>A0AAV0WBA1</accession>
<evidence type="ECO:0000313" key="2">
    <source>
        <dbReference type="Proteomes" id="UP001160148"/>
    </source>
</evidence>
<dbReference type="Proteomes" id="UP001160148">
    <property type="component" value="Unassembled WGS sequence"/>
</dbReference>
<name>A0AAV0WBA1_9HEMI</name>
<comment type="caution">
    <text evidence="1">The sequence shown here is derived from an EMBL/GenBank/DDBJ whole genome shotgun (WGS) entry which is preliminary data.</text>
</comment>
<sequence length="154" mass="17209">MDNFQQNNIILTDLDLCINAEQNIADMNDIHLTPNELALSQTVGDTVESARYLQSALQPSVQRRKPGRHVITGENVVRVENNTTMQVVSSRNKNVVKHYGRVFLWNALNEALRVAAVRRSLNFVFAVYLPRPIVIKTGQISALGPIPVARILPP</sequence>